<proteinExistence type="predicted"/>
<dbReference type="PANTHER" id="PTHR43308">
    <property type="entry name" value="OUTER MEMBRANE PROTEIN ALPHA-RELATED"/>
    <property type="match status" value="1"/>
</dbReference>
<accession>A0ABR8FCF3</accession>
<keyword evidence="1" id="KW-0732">Signal</keyword>
<protein>
    <submittedName>
        <fullName evidence="3">S-layer homology domain-containing protein</fullName>
    </submittedName>
</protein>
<dbReference type="PROSITE" id="PS51272">
    <property type="entry name" value="SLH"/>
    <property type="match status" value="1"/>
</dbReference>
<evidence type="ECO:0000313" key="3">
    <source>
        <dbReference type="EMBL" id="MBD2567407.1"/>
    </source>
</evidence>
<gene>
    <name evidence="3" type="ORF">H6G59_05730</name>
</gene>
<name>A0ABR8FCF3_9NOST</name>
<dbReference type="Pfam" id="PF00395">
    <property type="entry name" value="SLH"/>
    <property type="match status" value="1"/>
</dbReference>
<keyword evidence="4" id="KW-1185">Reference proteome</keyword>
<evidence type="ECO:0000313" key="4">
    <source>
        <dbReference type="Proteomes" id="UP000640531"/>
    </source>
</evidence>
<feature type="signal peptide" evidence="1">
    <location>
        <begin position="1"/>
        <end position="27"/>
    </location>
</feature>
<reference evidence="3 4" key="1">
    <citation type="journal article" date="2020" name="ISME J.">
        <title>Comparative genomics reveals insights into cyanobacterial evolution and habitat adaptation.</title>
        <authorList>
            <person name="Chen M.Y."/>
            <person name="Teng W.K."/>
            <person name="Zhao L."/>
            <person name="Hu C.X."/>
            <person name="Zhou Y.K."/>
            <person name="Han B.P."/>
            <person name="Song L.R."/>
            <person name="Shu W.S."/>
        </authorList>
    </citation>
    <scope>NUCLEOTIDE SEQUENCE [LARGE SCALE GENOMIC DNA]</scope>
    <source>
        <strain evidence="3 4">FACHB-196</strain>
    </source>
</reference>
<dbReference type="InterPro" id="IPR051465">
    <property type="entry name" value="Cell_Envelope_Struct_Comp"/>
</dbReference>
<dbReference type="NCBIfam" id="NF033921">
    <property type="entry name" value="por_somb"/>
    <property type="match status" value="1"/>
</dbReference>
<dbReference type="Proteomes" id="UP000640531">
    <property type="component" value="Unassembled WGS sequence"/>
</dbReference>
<dbReference type="InterPro" id="IPR001119">
    <property type="entry name" value="SLH_dom"/>
</dbReference>
<dbReference type="EMBL" id="JACJST010000004">
    <property type="protein sequence ID" value="MBD2567407.1"/>
    <property type="molecule type" value="Genomic_DNA"/>
</dbReference>
<feature type="chain" id="PRO_5047288248" evidence="1">
    <location>
        <begin position="28"/>
        <end position="170"/>
    </location>
</feature>
<dbReference type="InterPro" id="IPR047684">
    <property type="entry name" value="Por_som-like"/>
</dbReference>
<organism evidence="3 4">
    <name type="scientific">Anabaena lutea FACHB-196</name>
    <dbReference type="NCBI Taxonomy" id="2692881"/>
    <lineage>
        <taxon>Bacteria</taxon>
        <taxon>Bacillati</taxon>
        <taxon>Cyanobacteriota</taxon>
        <taxon>Cyanophyceae</taxon>
        <taxon>Nostocales</taxon>
        <taxon>Nostocaceae</taxon>
        <taxon>Anabaena</taxon>
    </lineage>
</organism>
<evidence type="ECO:0000259" key="2">
    <source>
        <dbReference type="PROSITE" id="PS51272"/>
    </source>
</evidence>
<evidence type="ECO:0000256" key="1">
    <source>
        <dbReference type="SAM" id="SignalP"/>
    </source>
</evidence>
<dbReference type="PANTHER" id="PTHR43308:SF1">
    <property type="entry name" value="OUTER MEMBRANE PROTEIN ALPHA"/>
    <property type="match status" value="1"/>
</dbReference>
<feature type="domain" description="SLH" evidence="2">
    <location>
        <begin position="59"/>
        <end position="123"/>
    </location>
</feature>
<sequence length="170" mass="18657">MSTLLRNSLWITPLLIAVSTITTKAVAITPVTEDVKQKKEAISSVNNQDTNSEIEQVISVSQLSDVQPTDWAFQALQSLVERYGCIAGYPNGAFRGNRAMTRYEFAAGLNACLNRVQELIATSTTDVVNKEDKKGNLAGIIFGQPPKVTSNDFGKRAFLLTDINSNDKRF</sequence>
<comment type="caution">
    <text evidence="3">The sequence shown here is derived from an EMBL/GenBank/DDBJ whole genome shotgun (WGS) entry which is preliminary data.</text>
</comment>